<keyword evidence="3" id="KW-0949">S-adenosyl-L-methionine</keyword>
<gene>
    <name evidence="6" type="ORF">SAMN04488591_2881</name>
</gene>
<dbReference type="RefSeq" id="WP_091740673.1">
    <property type="nucleotide sequence ID" value="NZ_FOYR01000003.1"/>
</dbReference>
<dbReference type="InterPro" id="IPR012967">
    <property type="entry name" value="COMT_dimerisation"/>
</dbReference>
<dbReference type="InterPro" id="IPR029063">
    <property type="entry name" value="SAM-dependent_MTases_sf"/>
</dbReference>
<accession>A0A1I6IP08</accession>
<dbReference type="Pfam" id="PF08100">
    <property type="entry name" value="Dimerisation"/>
    <property type="match status" value="1"/>
</dbReference>
<dbReference type="EMBL" id="FOYR01000003">
    <property type="protein sequence ID" value="SFR68391.1"/>
    <property type="molecule type" value="Genomic_DNA"/>
</dbReference>
<dbReference type="AlphaFoldDB" id="A0A1I6IP08"/>
<dbReference type="PROSITE" id="PS51683">
    <property type="entry name" value="SAM_OMT_II"/>
    <property type="match status" value="1"/>
</dbReference>
<keyword evidence="2 6" id="KW-0808">Transferase</keyword>
<dbReference type="InterPro" id="IPR016461">
    <property type="entry name" value="COMT-like"/>
</dbReference>
<dbReference type="GO" id="GO:0032259">
    <property type="term" value="P:methylation"/>
    <property type="evidence" value="ECO:0007669"/>
    <property type="project" value="UniProtKB-KW"/>
</dbReference>
<dbReference type="InterPro" id="IPR036390">
    <property type="entry name" value="WH_DNA-bd_sf"/>
</dbReference>
<dbReference type="GO" id="GO:0046983">
    <property type="term" value="F:protein dimerization activity"/>
    <property type="evidence" value="ECO:0007669"/>
    <property type="project" value="InterPro"/>
</dbReference>
<reference evidence="7" key="1">
    <citation type="submission" date="2016-10" db="EMBL/GenBank/DDBJ databases">
        <authorList>
            <person name="Varghese N."/>
            <person name="Submissions S."/>
        </authorList>
    </citation>
    <scope>NUCLEOTIDE SEQUENCE [LARGE SCALE GENOMIC DNA]</scope>
    <source>
        <strain evidence="7">CL127</strain>
    </source>
</reference>
<evidence type="ECO:0000256" key="1">
    <source>
        <dbReference type="ARBA" id="ARBA00022603"/>
    </source>
</evidence>
<sequence length="327" mass="34692">MTTTPDAARILDIATGYMASKQLFEASRIGLFGAIADGADTVPAIAERTGVSERIARILADAMAGKGLLTRTDGRYALEADAAAYLAGPAAELDLAPFLTFLGEISYPHWLQFAHTVDTAEPGELQMDDARWGTFMAGVMTYNALHAQEFGRLVDLSGATNALDFGGLSAGFAVEAMTRNPALRTTFLYAPGFEDGVAEAVEAAGLADRASVQVGDTATAQPEGSYDAVLANHVIHRFSAEENAQIFRNLRAAAVPGATLTVLDFFLDDDPSQRAIDALHAGEYLVIDGTVVYPEAQVRGWLEDAGWQVREKIALPASPRVLVATAV</sequence>
<evidence type="ECO:0000256" key="2">
    <source>
        <dbReference type="ARBA" id="ARBA00022679"/>
    </source>
</evidence>
<keyword evidence="1 6" id="KW-0489">Methyltransferase</keyword>
<evidence type="ECO:0000313" key="6">
    <source>
        <dbReference type="EMBL" id="SFR68391.1"/>
    </source>
</evidence>
<dbReference type="Gene3D" id="1.10.10.10">
    <property type="entry name" value="Winged helix-like DNA-binding domain superfamily/Winged helix DNA-binding domain"/>
    <property type="match status" value="1"/>
</dbReference>
<dbReference type="Gene3D" id="3.40.50.150">
    <property type="entry name" value="Vaccinia Virus protein VP39"/>
    <property type="match status" value="1"/>
</dbReference>
<name>A0A1I6IP08_9MICO</name>
<proteinExistence type="predicted"/>
<dbReference type="SUPFAM" id="SSF53335">
    <property type="entry name" value="S-adenosyl-L-methionine-dependent methyltransferases"/>
    <property type="match status" value="1"/>
</dbReference>
<dbReference type="InterPro" id="IPR001077">
    <property type="entry name" value="COMT_C"/>
</dbReference>
<feature type="domain" description="O-methyltransferase dimerisation" evidence="5">
    <location>
        <begin position="12"/>
        <end position="87"/>
    </location>
</feature>
<dbReference type="PANTHER" id="PTHR43712">
    <property type="entry name" value="PUTATIVE (AFU_ORTHOLOGUE AFUA_4G14580)-RELATED"/>
    <property type="match status" value="1"/>
</dbReference>
<evidence type="ECO:0000256" key="3">
    <source>
        <dbReference type="ARBA" id="ARBA00022691"/>
    </source>
</evidence>
<evidence type="ECO:0000259" key="4">
    <source>
        <dbReference type="Pfam" id="PF00891"/>
    </source>
</evidence>
<protein>
    <submittedName>
        <fullName evidence="6">O-methyltransferase</fullName>
    </submittedName>
</protein>
<evidence type="ECO:0000313" key="7">
    <source>
        <dbReference type="Proteomes" id="UP000198877"/>
    </source>
</evidence>
<evidence type="ECO:0000259" key="5">
    <source>
        <dbReference type="Pfam" id="PF08100"/>
    </source>
</evidence>
<dbReference type="GO" id="GO:0008171">
    <property type="term" value="F:O-methyltransferase activity"/>
    <property type="evidence" value="ECO:0007669"/>
    <property type="project" value="InterPro"/>
</dbReference>
<dbReference type="Pfam" id="PF00891">
    <property type="entry name" value="Methyltransf_2"/>
    <property type="match status" value="1"/>
</dbReference>
<dbReference type="SUPFAM" id="SSF46785">
    <property type="entry name" value="Winged helix' DNA-binding domain"/>
    <property type="match status" value="1"/>
</dbReference>
<dbReference type="PANTHER" id="PTHR43712:SF2">
    <property type="entry name" value="O-METHYLTRANSFERASE CICE"/>
    <property type="match status" value="1"/>
</dbReference>
<organism evidence="6 7">
    <name type="scientific">Microbacterium azadirachtae</name>
    <dbReference type="NCBI Taxonomy" id="582680"/>
    <lineage>
        <taxon>Bacteria</taxon>
        <taxon>Bacillati</taxon>
        <taxon>Actinomycetota</taxon>
        <taxon>Actinomycetes</taxon>
        <taxon>Micrococcales</taxon>
        <taxon>Microbacteriaceae</taxon>
        <taxon>Microbacterium</taxon>
    </lineage>
</organism>
<dbReference type="Proteomes" id="UP000198877">
    <property type="component" value="Unassembled WGS sequence"/>
</dbReference>
<dbReference type="InterPro" id="IPR036388">
    <property type="entry name" value="WH-like_DNA-bd_sf"/>
</dbReference>
<feature type="domain" description="O-methyltransferase C-terminal" evidence="4">
    <location>
        <begin position="131"/>
        <end position="307"/>
    </location>
</feature>